<proteinExistence type="predicted"/>
<reference evidence="2 3" key="1">
    <citation type="submission" date="2020-08" db="EMBL/GenBank/DDBJ databases">
        <title>Sequencing the genomes of 1000 actinobacteria strains.</title>
        <authorList>
            <person name="Klenk H.-P."/>
        </authorList>
    </citation>
    <scope>NUCLEOTIDE SEQUENCE [LARGE SCALE GENOMIC DNA]</scope>
    <source>
        <strain evidence="2 3">DSM 102122</strain>
    </source>
</reference>
<evidence type="ECO:0000313" key="3">
    <source>
        <dbReference type="Proteomes" id="UP000542813"/>
    </source>
</evidence>
<dbReference type="Pfam" id="PF12770">
    <property type="entry name" value="CHAT"/>
    <property type="match status" value="1"/>
</dbReference>
<protein>
    <submittedName>
        <fullName evidence="2">Tetratricopeptide (TPR) repeat protein</fullName>
    </submittedName>
</protein>
<organism evidence="2 3">
    <name type="scientific">Jiangella mangrovi</name>
    <dbReference type="NCBI Taxonomy" id="1524084"/>
    <lineage>
        <taxon>Bacteria</taxon>
        <taxon>Bacillati</taxon>
        <taxon>Actinomycetota</taxon>
        <taxon>Actinomycetes</taxon>
        <taxon>Jiangellales</taxon>
        <taxon>Jiangellaceae</taxon>
        <taxon>Jiangella</taxon>
    </lineage>
</organism>
<accession>A0A7W9LJY4</accession>
<sequence>MTSGSTSTPVEADQLPALAMSRPEEAHSWSESVLGRNSPAVDRTYALQALAIIQRERGEHARAIRTARRGIRLSREHGLAQRSSDLEASLGTILALTGRARDAAAAFDSALVSAGELDRARILVRRAAAAYVLRDLAQAKEDGRAAAESLSSLGDSGWEARARINLAAAQVGLGQFLEADVELARAQGLAEADGQHYLATIVLQDRGDCAHRMGDLPRALRLLYDARRRYEELGVVPPEVVRDLAVVQLAAGLTEDAATTADELVAVLDGARDSALRRSDGFIAAAIVHLAAGNADRAADLANRAARSSRRQGHDDAERHARVVLLRAQAAAGAVTKRHARAAAGLAAELTDRYASERLDALVLAGRLALATGLPELAEESLRTAATGRRGRGSALRRATGWYAQALLAEAAGDRRAMLRACGRGLDVLDTHALSLGATELRARATVHGSELAALATRRVAVDGSARELLRWTERWRGSLHSLPWPEARHDAELAAQLGRLRAVGSLIGSHADEAERRRLEERIRRHVHGRDAGGAGVVATHADPVANGSGSRRRLDVRELLDALGDRTLLSIVGLRGGRFHVVVAREGRLRHVVAGDSEAALNEVEYAKFALRGAAVAADAVAGVLLTAAEPGLARLQETMLGPAVRELGDGPVVLVPPSTMQAVPWGALPALRERDVTVAPSATAWLRARTATPPAERRVALIAGADLASSGAEVGVLAGVYPDAAVLTGDDATADAALAALDGSWLAHVGAHGRYRGDNPMFSSLELADGPLTVFDIERLQSPPYRLLLTACESGVGSPTGADELLGLTTSLSALGTAGLLATVVPVSDAASVDLSLTVHGRLREGDDLGAALLAARRSAGGARDRATAWSFLALGGA</sequence>
<dbReference type="Proteomes" id="UP000542813">
    <property type="component" value="Unassembled WGS sequence"/>
</dbReference>
<gene>
    <name evidence="2" type="ORF">HD601_001099</name>
</gene>
<dbReference type="AlphaFoldDB" id="A0A7W9LJY4"/>
<evidence type="ECO:0000259" key="1">
    <source>
        <dbReference type="Pfam" id="PF12770"/>
    </source>
</evidence>
<dbReference type="RefSeq" id="WP_184820027.1">
    <property type="nucleotide sequence ID" value="NZ_JACHMM010000001.1"/>
</dbReference>
<dbReference type="InterPro" id="IPR019734">
    <property type="entry name" value="TPR_rpt"/>
</dbReference>
<keyword evidence="3" id="KW-1185">Reference proteome</keyword>
<dbReference type="EMBL" id="JACHMM010000001">
    <property type="protein sequence ID" value="MBB5786524.1"/>
    <property type="molecule type" value="Genomic_DNA"/>
</dbReference>
<comment type="caution">
    <text evidence="2">The sequence shown here is derived from an EMBL/GenBank/DDBJ whole genome shotgun (WGS) entry which is preliminary data.</text>
</comment>
<dbReference type="Gene3D" id="1.25.40.10">
    <property type="entry name" value="Tetratricopeptide repeat domain"/>
    <property type="match status" value="2"/>
</dbReference>
<dbReference type="InterPro" id="IPR011990">
    <property type="entry name" value="TPR-like_helical_dom_sf"/>
</dbReference>
<dbReference type="InterPro" id="IPR024983">
    <property type="entry name" value="CHAT_dom"/>
</dbReference>
<evidence type="ECO:0000313" key="2">
    <source>
        <dbReference type="EMBL" id="MBB5786524.1"/>
    </source>
</evidence>
<feature type="domain" description="CHAT" evidence="1">
    <location>
        <begin position="636"/>
        <end position="876"/>
    </location>
</feature>
<dbReference type="SUPFAM" id="SSF48452">
    <property type="entry name" value="TPR-like"/>
    <property type="match status" value="1"/>
</dbReference>
<dbReference type="SMART" id="SM00028">
    <property type="entry name" value="TPR"/>
    <property type="match status" value="6"/>
</dbReference>
<name>A0A7W9LJY4_9ACTN</name>